<dbReference type="PROSITE" id="PS50250">
    <property type="entry name" value="PCI"/>
    <property type="match status" value="1"/>
</dbReference>
<dbReference type="SMART" id="SM00088">
    <property type="entry name" value="PINT"/>
    <property type="match status" value="1"/>
</dbReference>
<dbReference type="Gene3D" id="1.25.40.570">
    <property type="match status" value="1"/>
</dbReference>
<keyword evidence="6" id="KW-0736">Signalosome</keyword>
<dbReference type="InterPro" id="IPR045135">
    <property type="entry name" value="Rpn7_N"/>
</dbReference>
<evidence type="ECO:0000256" key="4">
    <source>
        <dbReference type="ARBA" id="ARBA00011098"/>
    </source>
</evidence>
<evidence type="ECO:0000256" key="3">
    <source>
        <dbReference type="ARBA" id="ARBA00008793"/>
    </source>
</evidence>
<evidence type="ECO:0000256" key="6">
    <source>
        <dbReference type="ARBA" id="ARBA00022790"/>
    </source>
</evidence>
<evidence type="ECO:0000256" key="10">
    <source>
        <dbReference type="SAM" id="MobiDB-lite"/>
    </source>
</evidence>
<evidence type="ECO:0000259" key="11">
    <source>
        <dbReference type="PROSITE" id="PS50250"/>
    </source>
</evidence>
<feature type="coiled-coil region" evidence="9">
    <location>
        <begin position="140"/>
        <end position="167"/>
    </location>
</feature>
<keyword evidence="5" id="KW-0963">Cytoplasm</keyword>
<evidence type="ECO:0000256" key="7">
    <source>
        <dbReference type="ARBA" id="ARBA00023242"/>
    </source>
</evidence>
<feature type="compositionally biased region" description="Low complexity" evidence="10">
    <location>
        <begin position="397"/>
        <end position="416"/>
    </location>
</feature>
<proteinExistence type="inferred from homology"/>
<dbReference type="PANTHER" id="PTHR14145:SF2">
    <property type="entry name" value="COP9 SIGNALOSOME COMPLEX SUBUNIT 1"/>
    <property type="match status" value="1"/>
</dbReference>
<dbReference type="Pfam" id="PF10602">
    <property type="entry name" value="RPN7"/>
    <property type="match status" value="1"/>
</dbReference>
<feature type="region of interest" description="Disordered" evidence="10">
    <location>
        <begin position="394"/>
        <end position="416"/>
    </location>
</feature>
<comment type="subcellular location">
    <subcellularLocation>
        <location evidence="2">Cytoplasm</location>
    </subcellularLocation>
    <subcellularLocation>
        <location evidence="1">Nucleus</location>
    </subcellularLocation>
</comment>
<organism evidence="12 13">
    <name type="scientific">Knufia fluminis</name>
    <dbReference type="NCBI Taxonomy" id="191047"/>
    <lineage>
        <taxon>Eukaryota</taxon>
        <taxon>Fungi</taxon>
        <taxon>Dikarya</taxon>
        <taxon>Ascomycota</taxon>
        <taxon>Pezizomycotina</taxon>
        <taxon>Eurotiomycetes</taxon>
        <taxon>Chaetothyriomycetidae</taxon>
        <taxon>Chaetothyriales</taxon>
        <taxon>Trichomeriaceae</taxon>
        <taxon>Knufia</taxon>
    </lineage>
</organism>
<accession>A0AAN8EDU1</accession>
<evidence type="ECO:0000256" key="9">
    <source>
        <dbReference type="SAM" id="Coils"/>
    </source>
</evidence>
<sequence>MDSDWYSYAMASESNNISSSSGVHRTELFSDSPFVKPTVMAEPEQSGYIRPRYYVTVTDTPKFDLQSYISNYRGRTVFRRLHLIASCSIALQDEAARLAVAEAKKGYDINNYNEAVALLSSISGRDAKQLTEAGWLSEREKKNAAETKRLENELKQYKNNLIRESIRMGSEELGVHYHNTSDPANALKSFNRMRDYCTTPTHIANTAFRVIAVNIEQKNWLGVQSQVNKIRGLQMKPEETAKNAPKVSAAQGLQHMSLGEYRDAANSFLNTDFSLGDTYNEVISSNDVAVYGGLCALASMSRSELQSKVLDNTNFRSFLELEPHIRRAINSFCASKYSQCLEILESYRADYLLDIYLQDQLRTIYQKIRTKSIVQYFQPFSRVTLDSMEQMFGGSAGTSTTNGTNGTSSHAGSSSSETFRNELISMIESNALKARIDLENNVLIAYEESPRAVMQQQALDTVDNFIREARIKLLRLNAINGGLDVKPAPKEGKGKGAAGGMDISSLVDTGSNGYGNFSGQGYSLRSGR</sequence>
<dbReference type="PANTHER" id="PTHR14145">
    <property type="entry name" value="26S PROTESOME SUBUNIT 6"/>
    <property type="match status" value="1"/>
</dbReference>
<evidence type="ECO:0000256" key="2">
    <source>
        <dbReference type="ARBA" id="ARBA00004496"/>
    </source>
</evidence>
<comment type="subunit">
    <text evidence="4">Component of the COP9 signalosome (CSN) complex.</text>
</comment>
<feature type="domain" description="PCI" evidence="11">
    <location>
        <begin position="260"/>
        <end position="450"/>
    </location>
</feature>
<evidence type="ECO:0000256" key="5">
    <source>
        <dbReference type="ARBA" id="ARBA00022490"/>
    </source>
</evidence>
<keyword evidence="9" id="KW-0175">Coiled coil</keyword>
<evidence type="ECO:0000256" key="1">
    <source>
        <dbReference type="ARBA" id="ARBA00004123"/>
    </source>
</evidence>
<dbReference type="GO" id="GO:0008180">
    <property type="term" value="C:COP9 signalosome"/>
    <property type="evidence" value="ECO:0007669"/>
    <property type="project" value="UniProtKB-KW"/>
</dbReference>
<dbReference type="GO" id="GO:0005737">
    <property type="term" value="C:cytoplasm"/>
    <property type="evidence" value="ECO:0007669"/>
    <property type="project" value="UniProtKB-SubCell"/>
</dbReference>
<reference evidence="12 13" key="1">
    <citation type="submission" date="2022-12" db="EMBL/GenBank/DDBJ databases">
        <title>Genomic features and morphological characterization of a novel Knufia sp. strain isolated from spacecraft assembly facility.</title>
        <authorList>
            <person name="Teixeira M."/>
            <person name="Chander A.M."/>
            <person name="Stajich J.E."/>
            <person name="Venkateswaran K."/>
        </authorList>
    </citation>
    <scope>NUCLEOTIDE SEQUENCE [LARGE SCALE GENOMIC DNA]</scope>
    <source>
        <strain evidence="12 13">FJI-L2-BK-P2</strain>
    </source>
</reference>
<dbReference type="Pfam" id="PF01399">
    <property type="entry name" value="PCI"/>
    <property type="match status" value="1"/>
</dbReference>
<dbReference type="FunFam" id="1.25.40.570:FF:000022">
    <property type="entry name" value="COP9 signalosome complex subunit 1"/>
    <property type="match status" value="1"/>
</dbReference>
<keyword evidence="7" id="KW-0539">Nucleus</keyword>
<evidence type="ECO:0000313" key="12">
    <source>
        <dbReference type="EMBL" id="KAK5953133.1"/>
    </source>
</evidence>
<dbReference type="InterPro" id="IPR000717">
    <property type="entry name" value="PCI_dom"/>
</dbReference>
<dbReference type="InterPro" id="IPR019585">
    <property type="entry name" value="Rpn7/CSN1"/>
</dbReference>
<dbReference type="EMBL" id="JAKLMC020000012">
    <property type="protein sequence ID" value="KAK5953133.1"/>
    <property type="molecule type" value="Genomic_DNA"/>
</dbReference>
<evidence type="ECO:0000313" key="13">
    <source>
        <dbReference type="Proteomes" id="UP001316803"/>
    </source>
</evidence>
<comment type="caution">
    <text evidence="12">The sequence shown here is derived from an EMBL/GenBank/DDBJ whole genome shotgun (WGS) entry which is preliminary data.</text>
</comment>
<name>A0AAN8EDU1_9EURO</name>
<protein>
    <recommendedName>
        <fullName evidence="8">COP9 signalosome complex subunit 1</fullName>
    </recommendedName>
</protein>
<comment type="similarity">
    <text evidence="3">Belongs to the CSN1 family.</text>
</comment>
<dbReference type="Proteomes" id="UP001316803">
    <property type="component" value="Unassembled WGS sequence"/>
</dbReference>
<gene>
    <name evidence="12" type="ORF">OHC33_005701</name>
</gene>
<keyword evidence="13" id="KW-1185">Reference proteome</keyword>
<evidence type="ECO:0000256" key="8">
    <source>
        <dbReference type="ARBA" id="ARBA00067814"/>
    </source>
</evidence>
<dbReference type="AlphaFoldDB" id="A0AAN8EDU1"/>